<name>A0A1C1CVS8_9EURO</name>
<dbReference type="Gene3D" id="1.10.8.10">
    <property type="entry name" value="DNA helicase RuvA subunit, C-terminal domain"/>
    <property type="match status" value="1"/>
</dbReference>
<evidence type="ECO:0000313" key="3">
    <source>
        <dbReference type="EMBL" id="OCT52657.1"/>
    </source>
</evidence>
<dbReference type="GO" id="GO:0005737">
    <property type="term" value="C:cytoplasm"/>
    <property type="evidence" value="ECO:0007669"/>
    <property type="project" value="TreeGrafter"/>
</dbReference>
<dbReference type="PANTHER" id="PTHR23172:SF19">
    <property type="entry name" value="J DOMAIN-CONTAINING PROTEIN"/>
    <property type="match status" value="1"/>
</dbReference>
<dbReference type="VEuPathDB" id="FungiDB:G647_04043"/>
<evidence type="ECO:0000313" key="4">
    <source>
        <dbReference type="Proteomes" id="UP000094526"/>
    </source>
</evidence>
<dbReference type="PANTHER" id="PTHR23172">
    <property type="entry name" value="AUXILIN/CYCLIN G-ASSOCIATED KINASE-RELATED"/>
    <property type="match status" value="1"/>
</dbReference>
<sequence>MDDIAGLNWNSTPGNGQKPATLTSTSTSNYSAFNTLKPTPPASGRASPLNPASTQGPSKPSTPANDSFANLISFGTTSNKNLSLLEQQKRQAEAKLHEQKAQHQDLTAQYAGGDEQFWNNLGSGRGSPAISNTKTQTTRTRNNALDDDDDDLFAAFNKPPPAKNGGNPASVERNATKNDDDDPFGLAEAGPRRADTAATTTTVDDDDVLGLLGKPVSARQRHESPPPATRNDPTSLHPQDQAVAELVDMGFPPEKAKVALEATESGLDVQAAVGILLNQAHAEARHKTQSRNGQRQGADEWAEGQQSRVTARRDDSETSRKRPQGAARAQDKDIEKMAAEFGTNFLKTANSLWKQGTKQIQKAVQEFNSDTEAAAAQPKWMRETAERPARKEHQPRQQEIETTSTQRKRSLEAQAQSDLTNEAMMLEGSRPAPPSRPSASSQRPGSFIPGGDSSRDRSPAMPSRLRESLPQTQPVFLRQQNQSPAAGLKASLNRAAAEEQAAQAYVSSARRRKPQSQPPASTPPVSTAQTDLLEGSFKDSTPKPSRQAAPSIAGRPHPPRPQTHTPASASTPPIQVRPPPPTRQVPSVSAIALKASHTAREKGNDHFKRGDYASAHQAYATSLSHLPDSHPLTIILLTNRALTALKTGEPKSAILDADKAIGIIGPSKGENETVDTGDDTSKPMREYYGKALMRKAEALEQMEKWADAALVWREAVEGGHGGATSIQGRMRAEKAANPQASRPKPATPQVRKTASAPPASQRNAAASVSASAKPAEAVSRLRAANALAERQDDEKFRLSDAIDARINSWKGGKQDNLRALLGSLDQVLWEGSGWKKISMADLVLPGKVKIQYMKGIGRVHPDKVRLKSFATWIDGDGRNPRFRRCVHTRLTIQRYQIPTDATTEQRMIAGAVFSTLNEAWDKFKAQNNL</sequence>
<comment type="caution">
    <text evidence="3">The sequence shown here is derived from an EMBL/GenBank/DDBJ whole genome shotgun (WGS) entry which is preliminary data.</text>
</comment>
<feature type="compositionally biased region" description="Low complexity" evidence="1">
    <location>
        <begin position="759"/>
        <end position="774"/>
    </location>
</feature>
<gene>
    <name evidence="3" type="ORF">CLCR_09559</name>
</gene>
<dbReference type="SUPFAM" id="SSF46565">
    <property type="entry name" value="Chaperone J-domain"/>
    <property type="match status" value="1"/>
</dbReference>
<accession>A0A1C1CVS8</accession>
<dbReference type="SMART" id="SM00165">
    <property type="entry name" value="UBA"/>
    <property type="match status" value="1"/>
</dbReference>
<dbReference type="GO" id="GO:0030276">
    <property type="term" value="F:clathrin binding"/>
    <property type="evidence" value="ECO:0007669"/>
    <property type="project" value="TreeGrafter"/>
</dbReference>
<dbReference type="eggNOG" id="KOG1124">
    <property type="taxonomic scope" value="Eukaryota"/>
</dbReference>
<dbReference type="SUPFAM" id="SSF48452">
    <property type="entry name" value="TPR-like"/>
    <property type="match status" value="1"/>
</dbReference>
<dbReference type="InterPro" id="IPR009060">
    <property type="entry name" value="UBA-like_sf"/>
</dbReference>
<proteinExistence type="predicted"/>
<feature type="compositionally biased region" description="Polar residues" evidence="1">
    <location>
        <begin position="50"/>
        <end position="72"/>
    </location>
</feature>
<dbReference type="GO" id="GO:0072583">
    <property type="term" value="P:clathrin-dependent endocytosis"/>
    <property type="evidence" value="ECO:0007669"/>
    <property type="project" value="TreeGrafter"/>
</dbReference>
<feature type="region of interest" description="Disordered" evidence="1">
    <location>
        <begin position="85"/>
        <end position="249"/>
    </location>
</feature>
<evidence type="ECO:0000259" key="2">
    <source>
        <dbReference type="PROSITE" id="PS50030"/>
    </source>
</evidence>
<dbReference type="Gene3D" id="1.10.287.110">
    <property type="entry name" value="DnaJ domain"/>
    <property type="match status" value="1"/>
</dbReference>
<dbReference type="InterPro" id="IPR015940">
    <property type="entry name" value="UBA"/>
</dbReference>
<dbReference type="eggNOG" id="KOG0431">
    <property type="taxonomic scope" value="Eukaryota"/>
</dbReference>
<reference evidence="4" key="1">
    <citation type="submission" date="2015-07" db="EMBL/GenBank/DDBJ databases">
        <authorList>
            <person name="Teixeira M.M."/>
            <person name="Souza R.C."/>
            <person name="Almeida L.G."/>
            <person name="Vicente V.A."/>
            <person name="de Hoog S."/>
            <person name="Bocca A.L."/>
            <person name="de Almeida S.R."/>
            <person name="Vasconcelos A.T."/>
            <person name="Felipe M.S."/>
        </authorList>
    </citation>
    <scope>NUCLEOTIDE SEQUENCE [LARGE SCALE GENOMIC DNA]</scope>
    <source>
        <strain evidence="4">KSF</strain>
    </source>
</reference>
<dbReference type="GO" id="GO:0072318">
    <property type="term" value="P:clathrin coat disassembly"/>
    <property type="evidence" value="ECO:0007669"/>
    <property type="project" value="TreeGrafter"/>
</dbReference>
<feature type="compositionally biased region" description="Low complexity" evidence="1">
    <location>
        <begin position="132"/>
        <end position="143"/>
    </location>
</feature>
<dbReference type="FunFam" id="1.25.40.10:FF:000354">
    <property type="entry name" value="UBA domain-containing protein 7"/>
    <property type="match status" value="1"/>
</dbReference>
<dbReference type="VEuPathDB" id="FungiDB:CLCR_09559"/>
<dbReference type="InterPro" id="IPR011990">
    <property type="entry name" value="TPR-like_helical_dom_sf"/>
</dbReference>
<dbReference type="AlphaFoldDB" id="A0A1C1CVS8"/>
<dbReference type="EMBL" id="LGRB01000008">
    <property type="protein sequence ID" value="OCT52657.1"/>
    <property type="molecule type" value="Genomic_DNA"/>
</dbReference>
<feature type="region of interest" description="Disordered" evidence="1">
    <location>
        <begin position="355"/>
        <end position="586"/>
    </location>
</feature>
<organism evidence="3 4">
    <name type="scientific">Cladophialophora carrionii</name>
    <dbReference type="NCBI Taxonomy" id="86049"/>
    <lineage>
        <taxon>Eukaryota</taxon>
        <taxon>Fungi</taxon>
        <taxon>Dikarya</taxon>
        <taxon>Ascomycota</taxon>
        <taxon>Pezizomycotina</taxon>
        <taxon>Eurotiomycetes</taxon>
        <taxon>Chaetothyriomycetidae</taxon>
        <taxon>Chaetothyriales</taxon>
        <taxon>Herpotrichiellaceae</taxon>
        <taxon>Cladophialophora</taxon>
    </lineage>
</organism>
<dbReference type="PROSITE" id="PS50030">
    <property type="entry name" value="UBA"/>
    <property type="match status" value="1"/>
</dbReference>
<dbReference type="STRING" id="86049.A0A1C1CVS8"/>
<feature type="region of interest" description="Disordered" evidence="1">
    <location>
        <begin position="720"/>
        <end position="774"/>
    </location>
</feature>
<dbReference type="Proteomes" id="UP000094526">
    <property type="component" value="Unassembled WGS sequence"/>
</dbReference>
<feature type="region of interest" description="Disordered" evidence="1">
    <location>
        <begin position="1"/>
        <end position="72"/>
    </location>
</feature>
<dbReference type="Pfam" id="PF00627">
    <property type="entry name" value="UBA"/>
    <property type="match status" value="1"/>
</dbReference>
<feature type="compositionally biased region" description="Low complexity" evidence="1">
    <location>
        <begin position="437"/>
        <end position="446"/>
    </location>
</feature>
<feature type="compositionally biased region" description="Basic and acidic residues" evidence="1">
    <location>
        <begin position="87"/>
        <end position="103"/>
    </location>
</feature>
<feature type="compositionally biased region" description="Basic and acidic residues" evidence="1">
    <location>
        <begin position="311"/>
        <end position="320"/>
    </location>
</feature>
<feature type="compositionally biased region" description="Basic and acidic residues" evidence="1">
    <location>
        <begin position="380"/>
        <end position="399"/>
    </location>
</feature>
<feature type="compositionally biased region" description="Polar residues" evidence="1">
    <location>
        <begin position="469"/>
        <end position="484"/>
    </location>
</feature>
<dbReference type="OrthoDB" id="1717591at2759"/>
<dbReference type="Gene3D" id="1.25.40.10">
    <property type="entry name" value="Tetratricopeptide repeat domain"/>
    <property type="match status" value="1"/>
</dbReference>
<feature type="domain" description="UBA" evidence="2">
    <location>
        <begin position="237"/>
        <end position="279"/>
    </location>
</feature>
<feature type="compositionally biased region" description="Polar residues" evidence="1">
    <location>
        <begin position="355"/>
        <end position="371"/>
    </location>
</feature>
<protein>
    <submittedName>
        <fullName evidence="3">UBA/TS-N domain protein</fullName>
    </submittedName>
</protein>
<dbReference type="GO" id="GO:0031982">
    <property type="term" value="C:vesicle"/>
    <property type="evidence" value="ECO:0007669"/>
    <property type="project" value="TreeGrafter"/>
</dbReference>
<evidence type="ECO:0000256" key="1">
    <source>
        <dbReference type="SAM" id="MobiDB-lite"/>
    </source>
</evidence>
<dbReference type="InterPro" id="IPR036869">
    <property type="entry name" value="J_dom_sf"/>
</dbReference>
<feature type="compositionally biased region" description="Low complexity" evidence="1">
    <location>
        <begin position="153"/>
        <end position="169"/>
    </location>
</feature>
<keyword evidence="4" id="KW-1185">Reference proteome</keyword>
<feature type="compositionally biased region" description="Polar residues" evidence="1">
    <location>
        <begin position="8"/>
        <end position="37"/>
    </location>
</feature>
<feature type="region of interest" description="Disordered" evidence="1">
    <location>
        <begin position="282"/>
        <end position="335"/>
    </location>
</feature>
<feature type="compositionally biased region" description="Low complexity" evidence="1">
    <location>
        <begin position="562"/>
        <end position="574"/>
    </location>
</feature>
<dbReference type="SUPFAM" id="SSF46934">
    <property type="entry name" value="UBA-like"/>
    <property type="match status" value="1"/>
</dbReference>